<feature type="compositionally biased region" description="Polar residues" evidence="2">
    <location>
        <begin position="29"/>
        <end position="56"/>
    </location>
</feature>
<evidence type="ECO:0000256" key="2">
    <source>
        <dbReference type="SAM" id="MobiDB-lite"/>
    </source>
</evidence>
<comment type="caution">
    <text evidence="4">The sequence shown here is derived from an EMBL/GenBank/DDBJ whole genome shotgun (WGS) entry which is preliminary data.</text>
</comment>
<dbReference type="SUPFAM" id="SSF46689">
    <property type="entry name" value="Homeodomain-like"/>
    <property type="match status" value="1"/>
</dbReference>
<feature type="region of interest" description="Disordered" evidence="2">
    <location>
        <begin position="1"/>
        <end position="59"/>
    </location>
</feature>
<dbReference type="PANTHER" id="PTHR19303:SF73">
    <property type="entry name" value="PROTEIN PDC2"/>
    <property type="match status" value="1"/>
</dbReference>
<dbReference type="InterPro" id="IPR009057">
    <property type="entry name" value="Homeodomain-like_sf"/>
</dbReference>
<dbReference type="Proteomes" id="UP000239156">
    <property type="component" value="Unassembled WGS sequence"/>
</dbReference>
<evidence type="ECO:0000256" key="1">
    <source>
        <dbReference type="ARBA" id="ARBA00023125"/>
    </source>
</evidence>
<feature type="domain" description="HTH CENPB-type" evidence="3">
    <location>
        <begin position="115"/>
        <end position="185"/>
    </location>
</feature>
<organism evidence="4 5">
    <name type="scientific">Puccinia striiformis</name>
    <dbReference type="NCBI Taxonomy" id="27350"/>
    <lineage>
        <taxon>Eukaryota</taxon>
        <taxon>Fungi</taxon>
        <taxon>Dikarya</taxon>
        <taxon>Basidiomycota</taxon>
        <taxon>Pucciniomycotina</taxon>
        <taxon>Pucciniomycetes</taxon>
        <taxon>Pucciniales</taxon>
        <taxon>Pucciniaceae</taxon>
        <taxon>Puccinia</taxon>
    </lineage>
</organism>
<dbReference type="GO" id="GO:0005634">
    <property type="term" value="C:nucleus"/>
    <property type="evidence" value="ECO:0007669"/>
    <property type="project" value="TreeGrafter"/>
</dbReference>
<dbReference type="GO" id="GO:0003677">
    <property type="term" value="F:DNA binding"/>
    <property type="evidence" value="ECO:0007669"/>
    <property type="project" value="UniProtKB-KW"/>
</dbReference>
<dbReference type="Pfam" id="PF03184">
    <property type="entry name" value="DDE_1"/>
    <property type="match status" value="1"/>
</dbReference>
<dbReference type="InterPro" id="IPR004875">
    <property type="entry name" value="DDE_SF_endonuclease_dom"/>
</dbReference>
<dbReference type="EMBL" id="PKSL01000025">
    <property type="protein sequence ID" value="POW13403.1"/>
    <property type="molecule type" value="Genomic_DNA"/>
</dbReference>
<accession>A0A2S4VV70</accession>
<dbReference type="InterPro" id="IPR006600">
    <property type="entry name" value="HTH_CenpB_DNA-bd_dom"/>
</dbReference>
<sequence>MTNPLRNRPKKSQKDINKQNEPSKAMKAVSSSSNLAPSTSIKPASAPANNSSQPKKMTNHPPAIQQLYRMLQKSKRITNQLNKQQLKFGINQTSLSSWLKEKSTIQKRVTYNGGTVKCQRTAAYPRLEQALYNWFLEAQSHQMPTNDEILRTKAHKFANLLNIDLKLSNGWLYKFKNRFHIQMPPNKSLATETCSGLKGSKIRLTYHLCCNADGSDKLEPLVIGNAKKPRCFGKKLASYWGYDYHHNKTAWMTATIMAPWLQKLDNRFRREKRHVLLLLDNFSAHIKGMDGLCLTNLKVEFLPPNLTSVLQPCDAGIIRAFKAYYQKQFLEFAMTQYKDNPEAHGKTVFNINQLEAMHLARSAWESVPISNGTVRVILNPYKNPHSYQRNG</sequence>
<name>A0A2S4VV70_9BASI</name>
<keyword evidence="5" id="KW-1185">Reference proteome</keyword>
<keyword evidence="1" id="KW-0238">DNA-binding</keyword>
<dbReference type="PROSITE" id="PS51253">
    <property type="entry name" value="HTH_CENPB"/>
    <property type="match status" value="1"/>
</dbReference>
<dbReference type="Pfam" id="PF03221">
    <property type="entry name" value="HTH_Tnp_Tc5"/>
    <property type="match status" value="1"/>
</dbReference>
<protein>
    <recommendedName>
        <fullName evidence="3">HTH CENPB-type domain-containing protein</fullName>
    </recommendedName>
</protein>
<dbReference type="Gene3D" id="1.10.10.60">
    <property type="entry name" value="Homeodomain-like"/>
    <property type="match status" value="1"/>
</dbReference>
<gene>
    <name evidence="4" type="ORF">PSTT_03841</name>
</gene>
<dbReference type="VEuPathDB" id="FungiDB:PSTT_03841"/>
<dbReference type="VEuPathDB" id="FungiDB:PSHT_01027"/>
<evidence type="ECO:0000313" key="4">
    <source>
        <dbReference type="EMBL" id="POW13403.1"/>
    </source>
</evidence>
<dbReference type="AlphaFoldDB" id="A0A2S4VV70"/>
<dbReference type="PANTHER" id="PTHR19303">
    <property type="entry name" value="TRANSPOSON"/>
    <property type="match status" value="1"/>
</dbReference>
<dbReference type="InterPro" id="IPR050863">
    <property type="entry name" value="CenT-Element_Derived"/>
</dbReference>
<dbReference type="SMART" id="SM00674">
    <property type="entry name" value="CENPB"/>
    <property type="match status" value="1"/>
</dbReference>
<evidence type="ECO:0000259" key="3">
    <source>
        <dbReference type="PROSITE" id="PS51253"/>
    </source>
</evidence>
<proteinExistence type="predicted"/>
<evidence type="ECO:0000313" key="5">
    <source>
        <dbReference type="Proteomes" id="UP000239156"/>
    </source>
</evidence>
<reference evidence="4" key="1">
    <citation type="submission" date="2017-12" db="EMBL/GenBank/DDBJ databases">
        <title>Gene loss provides genomic basis for host adaptation in cereal stripe rust fungi.</title>
        <authorList>
            <person name="Xia C."/>
        </authorList>
    </citation>
    <scope>NUCLEOTIDE SEQUENCE [LARGE SCALE GENOMIC DNA]</scope>
    <source>
        <strain evidence="4">93-210</strain>
    </source>
</reference>